<keyword evidence="1" id="KW-0479">Metal-binding</keyword>
<feature type="domain" description="Plastocyanin-like" evidence="4">
    <location>
        <begin position="69"/>
        <end position="182"/>
    </location>
</feature>
<evidence type="ECO:0000313" key="6">
    <source>
        <dbReference type="Proteomes" id="UP001143347"/>
    </source>
</evidence>
<evidence type="ECO:0000259" key="3">
    <source>
        <dbReference type="Pfam" id="PF07731"/>
    </source>
</evidence>
<organism evidence="5 6">
    <name type="scientific">Gordonia aquimaris</name>
    <dbReference type="NCBI Taxonomy" id="2984863"/>
    <lineage>
        <taxon>Bacteria</taxon>
        <taxon>Bacillati</taxon>
        <taxon>Actinomycetota</taxon>
        <taxon>Actinomycetes</taxon>
        <taxon>Mycobacteriales</taxon>
        <taxon>Gordoniaceae</taxon>
        <taxon>Gordonia</taxon>
    </lineage>
</organism>
<evidence type="ECO:0000259" key="4">
    <source>
        <dbReference type="Pfam" id="PF07732"/>
    </source>
</evidence>
<dbReference type="InterPro" id="IPR045087">
    <property type="entry name" value="Cu-oxidase_fam"/>
</dbReference>
<dbReference type="CDD" id="cd13853">
    <property type="entry name" value="CuRO_1_Tth-MCO_like"/>
    <property type="match status" value="1"/>
</dbReference>
<evidence type="ECO:0000256" key="1">
    <source>
        <dbReference type="ARBA" id="ARBA00022723"/>
    </source>
</evidence>
<dbReference type="GO" id="GO:0016491">
    <property type="term" value="F:oxidoreductase activity"/>
    <property type="evidence" value="ECO:0007669"/>
    <property type="project" value="UniProtKB-KW"/>
</dbReference>
<feature type="domain" description="Plastocyanin-like" evidence="3">
    <location>
        <begin position="385"/>
        <end position="494"/>
    </location>
</feature>
<dbReference type="InterPro" id="IPR006311">
    <property type="entry name" value="TAT_signal"/>
</dbReference>
<comment type="caution">
    <text evidence="5">The sequence shown here is derived from an EMBL/GenBank/DDBJ whole genome shotgun (WGS) entry which is preliminary data.</text>
</comment>
<dbReference type="InterPro" id="IPR011707">
    <property type="entry name" value="Cu-oxidase-like_N"/>
</dbReference>
<proteinExistence type="predicted"/>
<evidence type="ECO:0000256" key="2">
    <source>
        <dbReference type="ARBA" id="ARBA00023002"/>
    </source>
</evidence>
<dbReference type="Pfam" id="PF07732">
    <property type="entry name" value="Cu-oxidase_3"/>
    <property type="match status" value="1"/>
</dbReference>
<dbReference type="PROSITE" id="PS00080">
    <property type="entry name" value="MULTICOPPER_OXIDASE2"/>
    <property type="match status" value="1"/>
</dbReference>
<sequence length="498" mass="53017">MSEPISRRQALTLGALGLGAVAAGATGLIVGTRSSSPTDSDGSSAAWAEPQVLTSENGVLELDLTLAESDVTVGGTTVRMLTYNGTVPGPTLHLRPGDRLLVHLRNDLDQPTNLHTHGLMVSADGNSDNPFIRIGPGDTFDYEIVLPDDHPSGVCWYHPHHHGTVADQLFAGLYGAIIVDEEDWTAGAPRVVVISDVTYRDGQVAAVTPMERRAGRTGETLLTNGRIRPALHAPAGSDERLLLINACSSRYLDLQLGGLNARLRGLDSARLSAPTTADRLLLAPGNRADLVVTVPTAPADLVSATYDRGQMGMGMMGGQSTVSPEETVLSLNPDARAQRSVIADPSPVTATDLRDRRADTTRTLTFSMAGGMAGGGGMGNGGMGNGGMGGQFLIDGRAFDPDRINQTVRPGTVEEWTIANQSPMNHPFHLHIWPMQLIRKGTVDVADVDVRDVIDVPARQSITVRIAFDRFPGRTVYHCHILDHEDLGMMGVIRMASS</sequence>
<dbReference type="PROSITE" id="PS51318">
    <property type="entry name" value="TAT"/>
    <property type="match status" value="1"/>
</dbReference>
<dbReference type="Proteomes" id="UP001143347">
    <property type="component" value="Unassembled WGS sequence"/>
</dbReference>
<dbReference type="InterPro" id="IPR011706">
    <property type="entry name" value="Cu-oxidase_C"/>
</dbReference>
<dbReference type="InterPro" id="IPR002355">
    <property type="entry name" value="Cu_oxidase_Cu_BS"/>
</dbReference>
<gene>
    <name evidence="5" type="ORF">OSB52_09020</name>
</gene>
<dbReference type="AlphaFoldDB" id="A0A9X3I578"/>
<dbReference type="PANTHER" id="PTHR11709:SF2">
    <property type="entry name" value="MULTICOPPER OXIDASE LPR1"/>
    <property type="match status" value="1"/>
</dbReference>
<dbReference type="RefSeq" id="WP_266061366.1">
    <property type="nucleotide sequence ID" value="NZ_JAPKFM010000007.1"/>
</dbReference>
<dbReference type="PANTHER" id="PTHR11709">
    <property type="entry name" value="MULTI-COPPER OXIDASE"/>
    <property type="match status" value="1"/>
</dbReference>
<dbReference type="GO" id="GO:0005507">
    <property type="term" value="F:copper ion binding"/>
    <property type="evidence" value="ECO:0007669"/>
    <property type="project" value="InterPro"/>
</dbReference>
<evidence type="ECO:0000313" key="5">
    <source>
        <dbReference type="EMBL" id="MCX2964229.1"/>
    </source>
</evidence>
<dbReference type="Gene3D" id="2.60.40.420">
    <property type="entry name" value="Cupredoxins - blue copper proteins"/>
    <property type="match status" value="3"/>
</dbReference>
<dbReference type="Pfam" id="PF07731">
    <property type="entry name" value="Cu-oxidase_2"/>
    <property type="match status" value="1"/>
</dbReference>
<accession>A0A9X3I578</accession>
<keyword evidence="6" id="KW-1185">Reference proteome</keyword>
<keyword evidence="2" id="KW-0560">Oxidoreductase</keyword>
<name>A0A9X3I578_9ACTN</name>
<protein>
    <submittedName>
        <fullName evidence="5">Multicopper oxidase family protein</fullName>
    </submittedName>
</protein>
<dbReference type="CDD" id="cd13900">
    <property type="entry name" value="CuRO_3_Tth-MCO_like"/>
    <property type="match status" value="1"/>
</dbReference>
<dbReference type="SUPFAM" id="SSF49503">
    <property type="entry name" value="Cupredoxins"/>
    <property type="match status" value="3"/>
</dbReference>
<dbReference type="InterPro" id="IPR008972">
    <property type="entry name" value="Cupredoxin"/>
</dbReference>
<dbReference type="EMBL" id="JAPKFM010000007">
    <property type="protein sequence ID" value="MCX2964229.1"/>
    <property type="molecule type" value="Genomic_DNA"/>
</dbReference>
<reference evidence="5" key="1">
    <citation type="submission" date="2022-10" db="EMBL/GenBank/DDBJ databases">
        <title>WGS of marine actinomycetes from Thailand.</title>
        <authorList>
            <person name="Thawai C."/>
        </authorList>
    </citation>
    <scope>NUCLEOTIDE SEQUENCE</scope>
    <source>
        <strain evidence="5">SW21</strain>
    </source>
</reference>